<dbReference type="AlphaFoldDB" id="A0AA40AW24"/>
<protein>
    <submittedName>
        <fullName evidence="4">WD repeat domain-containing protein</fullName>
    </submittedName>
</protein>
<sequence>MARFATTQIVSATTGSLAKDITFPSGAKDTISAVRFSPVSHHLAAASWDGNVYIYDAANSSSIKGVAMVEGQSPVLDCHFSKDGAMVASAGADKKIHVYDIASGQRMDFDGHEGPVRCLRFVDVPSANGLIIASGSWDKTVMYWDLRQPQSIATLQCDERVYSMDSAGALLAIAIAGCKVHLVDLRTNPGVHSQTLDSPLTHQTRSVAVSPDGSRWAIGGVEGRAGVRVLAEQDNKLNITWRCHRDAPVTTTGKNKEVKVFAVNDVTFHPINNNLLATAGSDGTFTFWDIKSQSRVKQFPNVGGSITSVAFNHNASAFAYAVGYDWSKGYLHNSPDYPTKLMLHTVSPDELRK</sequence>
<dbReference type="EMBL" id="JAUIRO010000003">
    <property type="protein sequence ID" value="KAK0722984.1"/>
    <property type="molecule type" value="Genomic_DNA"/>
</dbReference>
<dbReference type="PROSITE" id="PS50294">
    <property type="entry name" value="WD_REPEATS_REGION"/>
    <property type="match status" value="1"/>
</dbReference>
<reference evidence="4" key="1">
    <citation type="submission" date="2023-06" db="EMBL/GenBank/DDBJ databases">
        <title>Genome-scale phylogeny and comparative genomics of the fungal order Sordariales.</title>
        <authorList>
            <consortium name="Lawrence Berkeley National Laboratory"/>
            <person name="Hensen N."/>
            <person name="Bonometti L."/>
            <person name="Westerberg I."/>
            <person name="Brannstrom I.O."/>
            <person name="Guillou S."/>
            <person name="Cros-Aarteil S."/>
            <person name="Calhoun S."/>
            <person name="Haridas S."/>
            <person name="Kuo A."/>
            <person name="Mondo S."/>
            <person name="Pangilinan J."/>
            <person name="Riley R."/>
            <person name="LaButti K."/>
            <person name="Andreopoulos B."/>
            <person name="Lipzen A."/>
            <person name="Chen C."/>
            <person name="Yanf M."/>
            <person name="Daum C."/>
            <person name="Ng V."/>
            <person name="Clum A."/>
            <person name="Steindorff A."/>
            <person name="Ohm R."/>
            <person name="Martin F."/>
            <person name="Silar P."/>
            <person name="Natvig D."/>
            <person name="Lalanne C."/>
            <person name="Gautier V."/>
            <person name="Ament-velasquez S.L."/>
            <person name="Kruys A."/>
            <person name="Hutchinson M.I."/>
            <person name="Powell A.J."/>
            <person name="Barry K."/>
            <person name="Miller A.N."/>
            <person name="Grigoriev I.V."/>
            <person name="Debuchy R."/>
            <person name="Gladieux P."/>
            <person name="Thoren M.H."/>
            <person name="Johannesson H."/>
        </authorList>
    </citation>
    <scope>NUCLEOTIDE SEQUENCE</scope>
    <source>
        <strain evidence="4">SMH2392-1A</strain>
    </source>
</reference>
<dbReference type="InterPro" id="IPR020472">
    <property type="entry name" value="WD40_PAC1"/>
</dbReference>
<dbReference type="SMART" id="SM00320">
    <property type="entry name" value="WD40"/>
    <property type="match status" value="6"/>
</dbReference>
<dbReference type="InterPro" id="IPR036322">
    <property type="entry name" value="WD40_repeat_dom_sf"/>
</dbReference>
<accession>A0AA40AW24</accession>
<feature type="repeat" description="WD" evidence="3">
    <location>
        <begin position="68"/>
        <end position="109"/>
    </location>
</feature>
<dbReference type="PROSITE" id="PS50082">
    <property type="entry name" value="WD_REPEATS_2"/>
    <property type="match status" value="4"/>
</dbReference>
<evidence type="ECO:0000313" key="5">
    <source>
        <dbReference type="Proteomes" id="UP001172101"/>
    </source>
</evidence>
<dbReference type="RefSeq" id="XP_060298908.1">
    <property type="nucleotide sequence ID" value="XM_060443802.1"/>
</dbReference>
<dbReference type="PRINTS" id="PR00320">
    <property type="entry name" value="GPROTEINBRPT"/>
</dbReference>
<evidence type="ECO:0000313" key="4">
    <source>
        <dbReference type="EMBL" id="KAK0722984.1"/>
    </source>
</evidence>
<keyword evidence="1 3" id="KW-0853">WD repeat</keyword>
<dbReference type="SUPFAM" id="SSF50978">
    <property type="entry name" value="WD40 repeat-like"/>
    <property type="match status" value="1"/>
</dbReference>
<gene>
    <name evidence="4" type="ORF">B0T26DRAFT_740049</name>
</gene>
<dbReference type="Gene3D" id="2.130.10.10">
    <property type="entry name" value="YVTN repeat-like/Quinoprotein amine dehydrogenase"/>
    <property type="match status" value="1"/>
</dbReference>
<dbReference type="InterPro" id="IPR015943">
    <property type="entry name" value="WD40/YVTN_repeat-like_dom_sf"/>
</dbReference>
<evidence type="ECO:0000256" key="1">
    <source>
        <dbReference type="ARBA" id="ARBA00022574"/>
    </source>
</evidence>
<keyword evidence="2" id="KW-0677">Repeat</keyword>
<comment type="caution">
    <text evidence="4">The sequence shown here is derived from an EMBL/GenBank/DDBJ whole genome shotgun (WGS) entry which is preliminary data.</text>
</comment>
<name>A0AA40AW24_9PEZI</name>
<feature type="repeat" description="WD" evidence="3">
    <location>
        <begin position="263"/>
        <end position="298"/>
    </location>
</feature>
<proteinExistence type="predicted"/>
<dbReference type="InterPro" id="IPR001680">
    <property type="entry name" value="WD40_rpt"/>
</dbReference>
<dbReference type="PANTHER" id="PTHR10971">
    <property type="entry name" value="MRNA EXPORT FACTOR AND BUB3"/>
    <property type="match status" value="1"/>
</dbReference>
<evidence type="ECO:0000256" key="2">
    <source>
        <dbReference type="ARBA" id="ARBA00022737"/>
    </source>
</evidence>
<dbReference type="GeneID" id="85327072"/>
<dbReference type="Pfam" id="PF00400">
    <property type="entry name" value="WD40"/>
    <property type="match status" value="4"/>
</dbReference>
<feature type="repeat" description="WD" evidence="3">
    <location>
        <begin position="109"/>
        <end position="154"/>
    </location>
</feature>
<evidence type="ECO:0000256" key="3">
    <source>
        <dbReference type="PROSITE-ProRule" id="PRU00221"/>
    </source>
</evidence>
<organism evidence="4 5">
    <name type="scientific">Lasiosphaeria miniovina</name>
    <dbReference type="NCBI Taxonomy" id="1954250"/>
    <lineage>
        <taxon>Eukaryota</taxon>
        <taxon>Fungi</taxon>
        <taxon>Dikarya</taxon>
        <taxon>Ascomycota</taxon>
        <taxon>Pezizomycotina</taxon>
        <taxon>Sordariomycetes</taxon>
        <taxon>Sordariomycetidae</taxon>
        <taxon>Sordariales</taxon>
        <taxon>Lasiosphaeriaceae</taxon>
        <taxon>Lasiosphaeria</taxon>
    </lineage>
</organism>
<dbReference type="Proteomes" id="UP001172101">
    <property type="component" value="Unassembled WGS sequence"/>
</dbReference>
<feature type="repeat" description="WD" evidence="3">
    <location>
        <begin position="24"/>
        <end position="65"/>
    </location>
</feature>
<keyword evidence="5" id="KW-1185">Reference proteome</keyword>